<sequence>MPDLNDLMYFAKVVEHGGFAAAGRRLGIPKSRLSRRIAELEARLGVRLLQRTTRKLALTEVGERYLRHCQAMLLEAEQAEEAVASLSNEPRGRIRVSCPNELARTGLNQVVTSFLLRYPLVQLEVVLSNRRVDLLNEGIDVALRVREQGDEDPSLISRQLSPAAAYLIAAPALVAGIAIDTPEDLQRLPALGAVDSDRRIHQRLKHIDGSRRDVVLEARLSIEDFEIRKEAALLGLGFSMLPQMHCQQELDDGRLLRLLPDWELPGGHLQAVYPHRRGMLPAVRAWIEHLSQSREHGGLFQPCGLSLSVALGDDGRRPPPDQVSR</sequence>
<dbReference type="RefSeq" id="WP_131174091.1">
    <property type="nucleotide sequence ID" value="NZ_QJUL01000001.1"/>
</dbReference>
<dbReference type="InterPro" id="IPR005119">
    <property type="entry name" value="LysR_subst-bd"/>
</dbReference>
<evidence type="ECO:0000256" key="2">
    <source>
        <dbReference type="ARBA" id="ARBA00023015"/>
    </source>
</evidence>
<organism evidence="6 9">
    <name type="scientific">Phytopseudomonas dryadis</name>
    <dbReference type="NCBI Taxonomy" id="2487520"/>
    <lineage>
        <taxon>Bacteria</taxon>
        <taxon>Pseudomonadati</taxon>
        <taxon>Pseudomonadota</taxon>
        <taxon>Gammaproteobacteria</taxon>
        <taxon>Pseudomonadales</taxon>
        <taxon>Pseudomonadaceae</taxon>
        <taxon>Phytopseudomonas</taxon>
    </lineage>
</organism>
<dbReference type="Proteomes" id="UP000291334">
    <property type="component" value="Unassembled WGS sequence"/>
</dbReference>
<evidence type="ECO:0000256" key="1">
    <source>
        <dbReference type="ARBA" id="ARBA00009437"/>
    </source>
</evidence>
<dbReference type="EMBL" id="QJUM01000001">
    <property type="protein sequence ID" value="TBV10172.1"/>
    <property type="molecule type" value="Genomic_DNA"/>
</dbReference>
<evidence type="ECO:0000313" key="6">
    <source>
        <dbReference type="EMBL" id="TBU97697.1"/>
    </source>
</evidence>
<evidence type="ECO:0000313" key="9">
    <source>
        <dbReference type="Proteomes" id="UP000293172"/>
    </source>
</evidence>
<keyword evidence="8" id="KW-1185">Reference proteome</keyword>
<dbReference type="SUPFAM" id="SSF46785">
    <property type="entry name" value="Winged helix' DNA-binding domain"/>
    <property type="match status" value="1"/>
</dbReference>
<evidence type="ECO:0000313" key="8">
    <source>
        <dbReference type="Proteomes" id="UP000291334"/>
    </source>
</evidence>
<keyword evidence="2" id="KW-0805">Transcription regulation</keyword>
<evidence type="ECO:0000256" key="4">
    <source>
        <dbReference type="ARBA" id="ARBA00023163"/>
    </source>
</evidence>
<dbReference type="InterPro" id="IPR036388">
    <property type="entry name" value="WH-like_DNA-bd_sf"/>
</dbReference>
<dbReference type="Pfam" id="PF00126">
    <property type="entry name" value="HTH_1"/>
    <property type="match status" value="1"/>
</dbReference>
<comment type="caution">
    <text evidence="6">The sequence shown here is derived from an EMBL/GenBank/DDBJ whole genome shotgun (WGS) entry which is preliminary data.</text>
</comment>
<accession>A0A4Q9RAT4</accession>
<keyword evidence="4" id="KW-0804">Transcription</keyword>
<dbReference type="AlphaFoldDB" id="A0A4Q9RAT4"/>
<feature type="domain" description="HTH lysR-type" evidence="5">
    <location>
        <begin position="2"/>
        <end position="59"/>
    </location>
</feature>
<dbReference type="Gene3D" id="3.40.190.290">
    <property type="match status" value="1"/>
</dbReference>
<reference evidence="8 9" key="1">
    <citation type="submission" date="2018-06" db="EMBL/GenBank/DDBJ databases">
        <title>Three novel Pseudomonas species isolated from symptomatic oak.</title>
        <authorList>
            <person name="Bueno-Gonzalez V."/>
            <person name="Brady C."/>
        </authorList>
    </citation>
    <scope>NUCLEOTIDE SEQUENCE [LARGE SCALE GENOMIC DNA]</scope>
    <source>
        <strain evidence="7 8">P26B</strain>
        <strain evidence="6 9">P6B</strain>
    </source>
</reference>
<dbReference type="Pfam" id="PF03466">
    <property type="entry name" value="LysR_substrate"/>
    <property type="match status" value="1"/>
</dbReference>
<proteinExistence type="inferred from homology"/>
<dbReference type="Proteomes" id="UP000293172">
    <property type="component" value="Unassembled WGS sequence"/>
</dbReference>
<comment type="similarity">
    <text evidence="1">Belongs to the LysR transcriptional regulatory family.</text>
</comment>
<keyword evidence="3" id="KW-0238">DNA-binding</keyword>
<evidence type="ECO:0000256" key="3">
    <source>
        <dbReference type="ARBA" id="ARBA00023125"/>
    </source>
</evidence>
<dbReference type="GO" id="GO:0003700">
    <property type="term" value="F:DNA-binding transcription factor activity"/>
    <property type="evidence" value="ECO:0007669"/>
    <property type="project" value="InterPro"/>
</dbReference>
<dbReference type="InterPro" id="IPR058163">
    <property type="entry name" value="LysR-type_TF_proteobact-type"/>
</dbReference>
<protein>
    <submittedName>
        <fullName evidence="6">LysR family transcriptional regulator</fullName>
    </submittedName>
</protein>
<dbReference type="OrthoDB" id="5671700at2"/>
<evidence type="ECO:0000259" key="5">
    <source>
        <dbReference type="PROSITE" id="PS50931"/>
    </source>
</evidence>
<dbReference type="SUPFAM" id="SSF53850">
    <property type="entry name" value="Periplasmic binding protein-like II"/>
    <property type="match status" value="1"/>
</dbReference>
<name>A0A4Q9RAT4_9GAMM</name>
<dbReference type="GO" id="GO:0043565">
    <property type="term" value="F:sequence-specific DNA binding"/>
    <property type="evidence" value="ECO:0007669"/>
    <property type="project" value="TreeGrafter"/>
</dbReference>
<dbReference type="PANTHER" id="PTHR30537">
    <property type="entry name" value="HTH-TYPE TRANSCRIPTIONAL REGULATOR"/>
    <property type="match status" value="1"/>
</dbReference>
<evidence type="ECO:0000313" key="7">
    <source>
        <dbReference type="EMBL" id="TBV10172.1"/>
    </source>
</evidence>
<dbReference type="FunFam" id="1.10.10.10:FF:000001">
    <property type="entry name" value="LysR family transcriptional regulator"/>
    <property type="match status" value="1"/>
</dbReference>
<dbReference type="GO" id="GO:0006351">
    <property type="term" value="P:DNA-templated transcription"/>
    <property type="evidence" value="ECO:0007669"/>
    <property type="project" value="TreeGrafter"/>
</dbReference>
<dbReference type="PROSITE" id="PS50931">
    <property type="entry name" value="HTH_LYSR"/>
    <property type="match status" value="1"/>
</dbReference>
<dbReference type="Gene3D" id="1.10.10.10">
    <property type="entry name" value="Winged helix-like DNA-binding domain superfamily/Winged helix DNA-binding domain"/>
    <property type="match status" value="1"/>
</dbReference>
<dbReference type="InterPro" id="IPR000847">
    <property type="entry name" value="LysR_HTH_N"/>
</dbReference>
<dbReference type="InterPro" id="IPR036390">
    <property type="entry name" value="WH_DNA-bd_sf"/>
</dbReference>
<dbReference type="PANTHER" id="PTHR30537:SF31">
    <property type="entry name" value="TRANSCRIPTIONAL REGULATOR, LYSR FAMILY"/>
    <property type="match status" value="1"/>
</dbReference>
<dbReference type="EMBL" id="QJUL01000001">
    <property type="protein sequence ID" value="TBU97697.1"/>
    <property type="molecule type" value="Genomic_DNA"/>
</dbReference>
<gene>
    <name evidence="7" type="ORF">DNK34_01560</name>
    <name evidence="6" type="ORF">DNK44_01550</name>
</gene>